<dbReference type="EMBL" id="JAGGLL010000047">
    <property type="protein sequence ID" value="MBP2024064.1"/>
    <property type="molecule type" value="Genomic_DNA"/>
</dbReference>
<dbReference type="Proteomes" id="UP001519308">
    <property type="component" value="Unassembled WGS sequence"/>
</dbReference>
<evidence type="ECO:0000313" key="1">
    <source>
        <dbReference type="EMBL" id="MBP2024064.1"/>
    </source>
</evidence>
<accession>A0ABS4KBS7</accession>
<sequence>MYNKYIDFEMEVDKMMKINMATGSVVILSAFNKKD</sequence>
<evidence type="ECO:0000313" key="2">
    <source>
        <dbReference type="Proteomes" id="UP001519308"/>
    </source>
</evidence>
<proteinExistence type="predicted"/>
<comment type="caution">
    <text evidence="1">The sequence shown here is derived from an EMBL/GenBank/DDBJ whole genome shotgun (WGS) entry which is preliminary data.</text>
</comment>
<gene>
    <name evidence="1" type="ORF">J2Z44_003914</name>
</gene>
<organism evidence="1 2">
    <name type="scientific">Clostridium punense</name>
    <dbReference type="NCBI Taxonomy" id="1054297"/>
    <lineage>
        <taxon>Bacteria</taxon>
        <taxon>Bacillati</taxon>
        <taxon>Bacillota</taxon>
        <taxon>Clostridia</taxon>
        <taxon>Eubacteriales</taxon>
        <taxon>Clostridiaceae</taxon>
        <taxon>Clostridium</taxon>
    </lineage>
</organism>
<protein>
    <submittedName>
        <fullName evidence="1">Uncharacterized protein</fullName>
    </submittedName>
</protein>
<name>A0ABS4KBS7_9CLOT</name>
<keyword evidence="2" id="KW-1185">Reference proteome</keyword>
<reference evidence="1 2" key="1">
    <citation type="submission" date="2021-03" db="EMBL/GenBank/DDBJ databases">
        <title>Genomic Encyclopedia of Type Strains, Phase IV (KMG-IV): sequencing the most valuable type-strain genomes for metagenomic binning, comparative biology and taxonomic classification.</title>
        <authorList>
            <person name="Goeker M."/>
        </authorList>
    </citation>
    <scope>NUCLEOTIDE SEQUENCE [LARGE SCALE GENOMIC DNA]</scope>
    <source>
        <strain evidence="1 2">DSM 28650</strain>
    </source>
</reference>